<organism evidence="2 3">
    <name type="scientific">Sphingomonas canadensis</name>
    <dbReference type="NCBI Taxonomy" id="1219257"/>
    <lineage>
        <taxon>Bacteria</taxon>
        <taxon>Pseudomonadati</taxon>
        <taxon>Pseudomonadota</taxon>
        <taxon>Alphaproteobacteria</taxon>
        <taxon>Sphingomonadales</taxon>
        <taxon>Sphingomonadaceae</taxon>
        <taxon>Sphingomonas</taxon>
    </lineage>
</organism>
<reference evidence="3" key="1">
    <citation type="journal article" date="2019" name="Int. J. Syst. Evol. Microbiol.">
        <title>The Global Catalogue of Microorganisms (GCM) 10K type strain sequencing project: providing services to taxonomists for standard genome sequencing and annotation.</title>
        <authorList>
            <consortium name="The Broad Institute Genomics Platform"/>
            <consortium name="The Broad Institute Genome Sequencing Center for Infectious Disease"/>
            <person name="Wu L."/>
            <person name="Ma J."/>
        </authorList>
    </citation>
    <scope>NUCLEOTIDE SEQUENCE [LARGE SCALE GENOMIC DNA]</scope>
    <source>
        <strain evidence="3">CCUG 62982</strain>
    </source>
</reference>
<evidence type="ECO:0000256" key="1">
    <source>
        <dbReference type="SAM" id="MobiDB-lite"/>
    </source>
</evidence>
<sequence length="59" mass="6549">METQTHPRADAIRPAAPEHRSRPVDAGIEELLAQTASPAPARPLFRLWGRNGYISHMGF</sequence>
<dbReference type="EMBL" id="JBHTJG010000010">
    <property type="protein sequence ID" value="MFD0948057.1"/>
    <property type="molecule type" value="Genomic_DNA"/>
</dbReference>
<feature type="region of interest" description="Disordered" evidence="1">
    <location>
        <begin position="1"/>
        <end position="22"/>
    </location>
</feature>
<name>A0ABW3HA72_9SPHN</name>
<keyword evidence="3" id="KW-1185">Reference proteome</keyword>
<gene>
    <name evidence="2" type="ORF">ACFQ1E_17065</name>
</gene>
<dbReference type="Proteomes" id="UP001596977">
    <property type="component" value="Unassembled WGS sequence"/>
</dbReference>
<comment type="caution">
    <text evidence="2">The sequence shown here is derived from an EMBL/GenBank/DDBJ whole genome shotgun (WGS) entry which is preliminary data.</text>
</comment>
<evidence type="ECO:0000313" key="2">
    <source>
        <dbReference type="EMBL" id="MFD0948057.1"/>
    </source>
</evidence>
<protein>
    <submittedName>
        <fullName evidence="2">Uncharacterized protein</fullName>
    </submittedName>
</protein>
<evidence type="ECO:0000313" key="3">
    <source>
        <dbReference type="Proteomes" id="UP001596977"/>
    </source>
</evidence>
<accession>A0ABW3HA72</accession>
<dbReference type="RefSeq" id="WP_264945879.1">
    <property type="nucleotide sequence ID" value="NZ_JAPDRA010000010.1"/>
</dbReference>
<proteinExistence type="predicted"/>